<dbReference type="InterPro" id="IPR006860">
    <property type="entry name" value="FecR"/>
</dbReference>
<accession>A0A1X7HV30</accession>
<proteinExistence type="predicted"/>
<dbReference type="PIRSF" id="PIRSF018266">
    <property type="entry name" value="FecR"/>
    <property type="match status" value="1"/>
</dbReference>
<evidence type="ECO:0000259" key="3">
    <source>
        <dbReference type="Pfam" id="PF16344"/>
    </source>
</evidence>
<dbReference type="InterPro" id="IPR012373">
    <property type="entry name" value="Ferrdict_sens_TM"/>
</dbReference>
<dbReference type="Gene3D" id="2.60.120.1440">
    <property type="match status" value="1"/>
</dbReference>
<dbReference type="Gene3D" id="3.55.50.30">
    <property type="match status" value="1"/>
</dbReference>
<protein>
    <submittedName>
        <fullName evidence="4">FecR family protein</fullName>
    </submittedName>
</protein>
<gene>
    <name evidence="4" type="ORF">SAMN05660862_0082</name>
</gene>
<dbReference type="AlphaFoldDB" id="A0A1X7HV30"/>
<evidence type="ECO:0000313" key="4">
    <source>
        <dbReference type="EMBL" id="SMG05844.1"/>
    </source>
</evidence>
<dbReference type="PANTHER" id="PTHR30273:SF2">
    <property type="entry name" value="PROTEIN FECR"/>
    <property type="match status" value="1"/>
</dbReference>
<feature type="domain" description="FecR protein" evidence="2">
    <location>
        <begin position="113"/>
        <end position="207"/>
    </location>
</feature>
<dbReference type="STRING" id="561061.SAMN05660862_0082"/>
<keyword evidence="5" id="KW-1185">Reference proteome</keyword>
<evidence type="ECO:0000313" key="5">
    <source>
        <dbReference type="Proteomes" id="UP000192980"/>
    </source>
</evidence>
<dbReference type="PANTHER" id="PTHR30273">
    <property type="entry name" value="PERIPLASMIC SIGNAL SENSOR AND SIGMA FACTOR ACTIVATOR FECR-RELATED"/>
    <property type="match status" value="1"/>
</dbReference>
<keyword evidence="1" id="KW-1133">Transmembrane helix</keyword>
<dbReference type="Pfam" id="PF16344">
    <property type="entry name" value="FecR_C"/>
    <property type="match status" value="1"/>
</dbReference>
<dbReference type="GO" id="GO:0016989">
    <property type="term" value="F:sigma factor antagonist activity"/>
    <property type="evidence" value="ECO:0007669"/>
    <property type="project" value="TreeGrafter"/>
</dbReference>
<dbReference type="Proteomes" id="UP000192980">
    <property type="component" value="Unassembled WGS sequence"/>
</dbReference>
<dbReference type="InterPro" id="IPR032508">
    <property type="entry name" value="FecR_C"/>
</dbReference>
<name>A0A1X7HV30_9SPHI</name>
<dbReference type="Pfam" id="PF04773">
    <property type="entry name" value="FecR"/>
    <property type="match status" value="1"/>
</dbReference>
<keyword evidence="1" id="KW-0472">Membrane</keyword>
<feature type="transmembrane region" description="Helical" evidence="1">
    <location>
        <begin position="76"/>
        <end position="96"/>
    </location>
</feature>
<reference evidence="4 5" key="1">
    <citation type="submission" date="2017-04" db="EMBL/GenBank/DDBJ databases">
        <authorList>
            <person name="Afonso C.L."/>
            <person name="Miller P.J."/>
            <person name="Scott M.A."/>
            <person name="Spackman E."/>
            <person name="Goraichik I."/>
            <person name="Dimitrov K.M."/>
            <person name="Suarez D.L."/>
            <person name="Swayne D.E."/>
        </authorList>
    </citation>
    <scope>NUCLEOTIDE SEQUENCE [LARGE SCALE GENOMIC DNA]</scope>
    <source>
        <strain evidence="4 5">DSM 22418</strain>
    </source>
</reference>
<feature type="domain" description="Protein FecR C-terminal" evidence="3">
    <location>
        <begin position="254"/>
        <end position="319"/>
    </location>
</feature>
<organism evidence="4 5">
    <name type="scientific">Sphingobacterium psychroaquaticum</name>
    <dbReference type="NCBI Taxonomy" id="561061"/>
    <lineage>
        <taxon>Bacteria</taxon>
        <taxon>Pseudomonadati</taxon>
        <taxon>Bacteroidota</taxon>
        <taxon>Sphingobacteriia</taxon>
        <taxon>Sphingobacteriales</taxon>
        <taxon>Sphingobacteriaceae</taxon>
        <taxon>Sphingobacterium</taxon>
    </lineage>
</organism>
<sequence>MNISPEEFKRYAKGEASPLEKGKIESWLNQQEDGGTEATGEDEQLAAVWRKLSATAGIEDEITNIRGGRSLRKGRLIMLSKIAACFVFAMGIGWLVKDYFIKPTVLEAAPMKTVRTEAGQRMNITLPDGSKVLLNAESELEFPEAFTADNRLVTLNGEAFFDVAHDKSKPFIVHTDSSYTKVLGTQFNLSAYGSDAKAVLTVERGKVMFGRHDSKEQVVLTVGMQGTLAYNKGVTSQTVQPEQESAWKERVLQLSNEPLSEVAKKIERWYGVSIKIKSENLKSLTVTGSYREKSLEQVLSSLEFTTGLKYEIKDKVVTITE</sequence>
<dbReference type="OrthoDB" id="1099916at2"/>
<dbReference type="RefSeq" id="WP_085471068.1">
    <property type="nucleotide sequence ID" value="NZ_FXAU01000001.1"/>
</dbReference>
<evidence type="ECO:0000259" key="2">
    <source>
        <dbReference type="Pfam" id="PF04773"/>
    </source>
</evidence>
<evidence type="ECO:0000256" key="1">
    <source>
        <dbReference type="SAM" id="Phobius"/>
    </source>
</evidence>
<keyword evidence="1" id="KW-0812">Transmembrane</keyword>
<dbReference type="EMBL" id="FXAU01000001">
    <property type="protein sequence ID" value="SMG05844.1"/>
    <property type="molecule type" value="Genomic_DNA"/>
</dbReference>